<dbReference type="OrthoDB" id="6342at2157"/>
<dbReference type="HOGENOM" id="CLU_005391_1_0_2"/>
<dbReference type="Gene3D" id="3.40.309.10">
    <property type="entry name" value="Aldehyde Dehydrogenase, Chain A, domain 2"/>
    <property type="match status" value="1"/>
</dbReference>
<organism evidence="6 7">
    <name type="scientific">Methanoregula formicica (strain DSM 22288 / NBRC 105244 / SMSP)</name>
    <dbReference type="NCBI Taxonomy" id="593750"/>
    <lineage>
        <taxon>Archaea</taxon>
        <taxon>Methanobacteriati</taxon>
        <taxon>Methanobacteriota</taxon>
        <taxon>Stenosarchaea group</taxon>
        <taxon>Methanomicrobia</taxon>
        <taxon>Methanomicrobiales</taxon>
        <taxon>Methanoregulaceae</taxon>
        <taxon>Methanoregula</taxon>
    </lineage>
</organism>
<dbReference type="InterPro" id="IPR016162">
    <property type="entry name" value="Ald_DH_N"/>
</dbReference>
<feature type="active site" evidence="3">
    <location>
        <position position="248"/>
    </location>
</feature>
<accession>L0H9P0</accession>
<dbReference type="KEGG" id="mfo:Metfor_0394"/>
<sequence>MAETYPLLLGGEKKKTKETIPVRFPYTGELYCTVSQATNNDLKAAVTKAVSGFEKTRRLPSHARAGILENLADTIHRRAAELIDVMVMEGGKTRKFATTEVARAEVTVRTSAEEAKRVYGEIIPLDLSRDTEGRTGILRRFPLGPVAGIVPFNFPLNLACHKLAPALAAGNSVILKPASATPLSSLLLGEMALDAGVPPEAVSVVPCTGARAEVLARDPRVAFLSFTGSCAVGWHLREIAGRKKVGLELGGNAAVIVHEDANLPYAAQRIVTGGFTNAGQVCISVQRVLVHRKIYEELVEMIVAGTKALKVGDPRDPTTDLGPMIDRLKAEEAYRKVQEAIRQGARALIGGTLEGTMFAPTVLEGTTPAMRVNCEEVFAPVISVVPYDDFDEALRIANTGEYGLQVGIFTQNLNRAMRAYAEMDVGGVIVNDIPTFRTDQMPYGGAKGSGLGREGPRFAIEEMSELRLMVINRDGGIG</sequence>
<evidence type="ECO:0000313" key="7">
    <source>
        <dbReference type="Proteomes" id="UP000010824"/>
    </source>
</evidence>
<dbReference type="STRING" id="593750.Metfor_0394"/>
<dbReference type="Gene3D" id="3.40.605.10">
    <property type="entry name" value="Aldehyde Dehydrogenase, Chain A, domain 1"/>
    <property type="match status" value="1"/>
</dbReference>
<dbReference type="EMBL" id="CP003167">
    <property type="protein sequence ID" value="AGB01467.1"/>
    <property type="molecule type" value="Genomic_DNA"/>
</dbReference>
<dbReference type="PANTHER" id="PTHR42991:SF1">
    <property type="entry name" value="ALDEHYDE DEHYDROGENASE"/>
    <property type="match status" value="1"/>
</dbReference>
<evidence type="ECO:0000259" key="5">
    <source>
        <dbReference type="Pfam" id="PF00171"/>
    </source>
</evidence>
<dbReference type="SUPFAM" id="SSF53720">
    <property type="entry name" value="ALDH-like"/>
    <property type="match status" value="1"/>
</dbReference>
<evidence type="ECO:0000313" key="6">
    <source>
        <dbReference type="EMBL" id="AGB01467.1"/>
    </source>
</evidence>
<dbReference type="Pfam" id="PF00171">
    <property type="entry name" value="Aldedh"/>
    <property type="match status" value="1"/>
</dbReference>
<reference evidence="7" key="1">
    <citation type="submission" date="2011-12" db="EMBL/GenBank/DDBJ databases">
        <title>Complete sequence of Methanoregula formicicum SMSP.</title>
        <authorList>
            <person name="Lucas S."/>
            <person name="Han J."/>
            <person name="Lapidus A."/>
            <person name="Cheng J.-F."/>
            <person name="Goodwin L."/>
            <person name="Pitluck S."/>
            <person name="Peters L."/>
            <person name="Ovchinnikova G."/>
            <person name="Teshima H."/>
            <person name="Detter J.C."/>
            <person name="Han C."/>
            <person name="Tapia R."/>
            <person name="Land M."/>
            <person name="Hauser L."/>
            <person name="Kyrpides N."/>
            <person name="Ivanova N."/>
            <person name="Pagani I."/>
            <person name="Imachi H."/>
            <person name="Tamaki H."/>
            <person name="Sekiguchi Y."/>
            <person name="Kamagata Y."/>
            <person name="Cadillo-Quiroz H."/>
            <person name="Zinder S."/>
            <person name="Liu W.-T."/>
            <person name="Woyke T."/>
        </authorList>
    </citation>
    <scope>NUCLEOTIDE SEQUENCE [LARGE SCALE GENOMIC DNA]</scope>
    <source>
        <strain evidence="7">DSM 22288 / NBRC 105244 / SMSP</strain>
    </source>
</reference>
<dbReference type="RefSeq" id="WP_015284431.1">
    <property type="nucleotide sequence ID" value="NC_019943.1"/>
</dbReference>
<evidence type="ECO:0000256" key="4">
    <source>
        <dbReference type="RuleBase" id="RU003345"/>
    </source>
</evidence>
<gene>
    <name evidence="6" type="ordered locus">Metfor_0394</name>
</gene>
<evidence type="ECO:0000256" key="1">
    <source>
        <dbReference type="ARBA" id="ARBA00009986"/>
    </source>
</evidence>
<reference evidence="6 7" key="2">
    <citation type="journal article" date="2014" name="Genome Announc.">
        <title>Complete Genome Sequence of Methanoregula formicica SMSPT, a Mesophilic Hydrogenotrophic Methanogen Isolated from a Methanogenic Upflow Anaerobic Sludge Blanket Reactor.</title>
        <authorList>
            <person name="Yamamoto K."/>
            <person name="Tamaki H."/>
            <person name="Cadillo-Quiroz H."/>
            <person name="Imachi H."/>
            <person name="Kyrpides N."/>
            <person name="Woyke T."/>
            <person name="Goodwin L."/>
            <person name="Zinder S.H."/>
            <person name="Kamagata Y."/>
            <person name="Liu W.T."/>
        </authorList>
    </citation>
    <scope>NUCLEOTIDE SEQUENCE [LARGE SCALE GENOMIC DNA]</scope>
    <source>
        <strain evidence="7">DSM 22288 / NBRC 105244 / SMSP</strain>
    </source>
</reference>
<keyword evidence="7" id="KW-1185">Reference proteome</keyword>
<evidence type="ECO:0000256" key="3">
    <source>
        <dbReference type="PROSITE-ProRule" id="PRU10007"/>
    </source>
</evidence>
<dbReference type="InParanoid" id="L0H9P0"/>
<dbReference type="PROSITE" id="PS00687">
    <property type="entry name" value="ALDEHYDE_DEHYDR_GLU"/>
    <property type="match status" value="1"/>
</dbReference>
<dbReference type="AlphaFoldDB" id="L0H9P0"/>
<dbReference type="InterPro" id="IPR015590">
    <property type="entry name" value="Aldehyde_DH_dom"/>
</dbReference>
<dbReference type="FunCoup" id="L0H9P0">
    <property type="interactions" value="44"/>
</dbReference>
<dbReference type="InterPro" id="IPR051020">
    <property type="entry name" value="ALDH-related_metabolic_enz"/>
</dbReference>
<keyword evidence="2 4" id="KW-0560">Oxidoreductase</keyword>
<dbReference type="eggNOG" id="arCOG01252">
    <property type="taxonomic scope" value="Archaea"/>
</dbReference>
<dbReference type="GeneID" id="14309067"/>
<name>L0H9P0_METFS</name>
<proteinExistence type="inferred from homology"/>
<comment type="similarity">
    <text evidence="1 4">Belongs to the aldehyde dehydrogenase family.</text>
</comment>
<protein>
    <submittedName>
        <fullName evidence="6">NAD-dependent aldehyde dehydrogenase</fullName>
    </submittedName>
</protein>
<dbReference type="PANTHER" id="PTHR42991">
    <property type="entry name" value="ALDEHYDE DEHYDROGENASE"/>
    <property type="match status" value="1"/>
</dbReference>
<evidence type="ECO:0000256" key="2">
    <source>
        <dbReference type="ARBA" id="ARBA00023002"/>
    </source>
</evidence>
<dbReference type="InterPro" id="IPR016163">
    <property type="entry name" value="Ald_DH_C"/>
</dbReference>
<dbReference type="Proteomes" id="UP000010824">
    <property type="component" value="Chromosome"/>
</dbReference>
<dbReference type="InterPro" id="IPR029510">
    <property type="entry name" value="Ald_DH_CS_GLU"/>
</dbReference>
<dbReference type="GO" id="GO:0008911">
    <property type="term" value="F:lactaldehyde dehydrogenase (NAD+) activity"/>
    <property type="evidence" value="ECO:0007669"/>
    <property type="project" value="TreeGrafter"/>
</dbReference>
<feature type="domain" description="Aldehyde dehydrogenase" evidence="5">
    <location>
        <begin position="16"/>
        <end position="467"/>
    </location>
</feature>
<dbReference type="InterPro" id="IPR016161">
    <property type="entry name" value="Ald_DH/histidinol_DH"/>
</dbReference>